<dbReference type="Gene3D" id="1.10.10.10">
    <property type="entry name" value="Winged helix-like DNA-binding domain superfamily/Winged helix DNA-binding domain"/>
    <property type="match status" value="1"/>
</dbReference>
<evidence type="ECO:0000256" key="3">
    <source>
        <dbReference type="ARBA" id="ARBA00023163"/>
    </source>
</evidence>
<feature type="domain" description="HTH gntR-type" evidence="4">
    <location>
        <begin position="17"/>
        <end position="85"/>
    </location>
</feature>
<evidence type="ECO:0000256" key="2">
    <source>
        <dbReference type="ARBA" id="ARBA00023125"/>
    </source>
</evidence>
<gene>
    <name evidence="5" type="ORF">CE91St30_07350</name>
</gene>
<evidence type="ECO:0000259" key="4">
    <source>
        <dbReference type="PROSITE" id="PS50949"/>
    </source>
</evidence>
<dbReference type="Pfam" id="PF00392">
    <property type="entry name" value="GntR"/>
    <property type="match status" value="1"/>
</dbReference>
<evidence type="ECO:0000313" key="5">
    <source>
        <dbReference type="EMBL" id="BDE95402.1"/>
    </source>
</evidence>
<dbReference type="InterPro" id="IPR000524">
    <property type="entry name" value="Tscrpt_reg_HTH_GntR"/>
</dbReference>
<keyword evidence="6" id="KW-1185">Reference proteome</keyword>
<keyword evidence="3" id="KW-0804">Transcription</keyword>
<keyword evidence="2" id="KW-0238">DNA-binding</keyword>
<evidence type="ECO:0000256" key="1">
    <source>
        <dbReference type="ARBA" id="ARBA00023015"/>
    </source>
</evidence>
<protein>
    <recommendedName>
        <fullName evidence="4">HTH gntR-type domain-containing protein</fullName>
    </recommendedName>
</protein>
<dbReference type="PANTHER" id="PTHR38445">
    <property type="entry name" value="HTH-TYPE TRANSCRIPTIONAL REPRESSOR YTRA"/>
    <property type="match status" value="1"/>
</dbReference>
<sequence>MTAKPIPPFEIDESSDLPLWVRLRDRLVYLINTGYYKPGDQLPTVRKFAAELYISYNTVSKAYVALERDGYIVTTQGRGAFVSEPDAISDAPDVNAMVEDFVNNCLEKGMTYDDIPKHVNKTIRKLKREHEKKQGK</sequence>
<organism evidence="5 6">
    <name type="scientific">Raoultibacter timonensis</name>
    <dbReference type="NCBI Taxonomy" id="1907662"/>
    <lineage>
        <taxon>Bacteria</taxon>
        <taxon>Bacillati</taxon>
        <taxon>Actinomycetota</taxon>
        <taxon>Coriobacteriia</taxon>
        <taxon>Eggerthellales</taxon>
        <taxon>Eggerthellaceae</taxon>
        <taxon>Raoultibacter</taxon>
    </lineage>
</organism>
<name>A0ABM7WGN3_9ACTN</name>
<evidence type="ECO:0000313" key="6">
    <source>
        <dbReference type="Proteomes" id="UP001320544"/>
    </source>
</evidence>
<dbReference type="RefSeq" id="WP_180995110.1">
    <property type="nucleotide sequence ID" value="NZ_AP025564.1"/>
</dbReference>
<reference evidence="5 6" key="1">
    <citation type="submission" date="2022-01" db="EMBL/GenBank/DDBJ databases">
        <title>Novel bile acid biosynthetic pathways are enriched in the microbiome of centenarians.</title>
        <authorList>
            <person name="Sato Y."/>
            <person name="Atarashi K."/>
            <person name="Plichta R.D."/>
            <person name="Arai Y."/>
            <person name="Sasajima S."/>
            <person name="Kearney M.S."/>
            <person name="Suda W."/>
            <person name="Takeshita K."/>
            <person name="Sasaki T."/>
            <person name="Okamoto S."/>
            <person name="Skelly N.A."/>
            <person name="Okamura Y."/>
            <person name="Vlamakis H."/>
            <person name="Li Y."/>
            <person name="Tanoue T."/>
            <person name="Takei H."/>
            <person name="Nittono H."/>
            <person name="Narushima S."/>
            <person name="Irie J."/>
            <person name="Itoh H."/>
            <person name="Moriya K."/>
            <person name="Sugiura Y."/>
            <person name="Suematsu M."/>
            <person name="Moritoki N."/>
            <person name="Shibata S."/>
            <person name="Littman R.D."/>
            <person name="Fischbach A.M."/>
            <person name="Uwamino Y."/>
            <person name="Inoue T."/>
            <person name="Honda A."/>
            <person name="Hattori M."/>
            <person name="Murai T."/>
            <person name="Xavier J.R."/>
            <person name="Hirose N."/>
            <person name="Honda K."/>
        </authorList>
    </citation>
    <scope>NUCLEOTIDE SEQUENCE [LARGE SCALE GENOMIC DNA]</scope>
    <source>
        <strain evidence="5 6">CE91-St30</strain>
    </source>
</reference>
<keyword evidence="1" id="KW-0805">Transcription regulation</keyword>
<proteinExistence type="predicted"/>
<dbReference type="PANTHER" id="PTHR38445:SF9">
    <property type="entry name" value="HTH-TYPE TRANSCRIPTIONAL REPRESSOR YTRA"/>
    <property type="match status" value="1"/>
</dbReference>
<dbReference type="InterPro" id="IPR036388">
    <property type="entry name" value="WH-like_DNA-bd_sf"/>
</dbReference>
<dbReference type="EMBL" id="AP025564">
    <property type="protein sequence ID" value="BDE95402.1"/>
    <property type="molecule type" value="Genomic_DNA"/>
</dbReference>
<dbReference type="SUPFAM" id="SSF46785">
    <property type="entry name" value="Winged helix' DNA-binding domain"/>
    <property type="match status" value="1"/>
</dbReference>
<dbReference type="SMART" id="SM00345">
    <property type="entry name" value="HTH_GNTR"/>
    <property type="match status" value="1"/>
</dbReference>
<dbReference type="InterPro" id="IPR036390">
    <property type="entry name" value="WH_DNA-bd_sf"/>
</dbReference>
<dbReference type="PROSITE" id="PS50949">
    <property type="entry name" value="HTH_GNTR"/>
    <property type="match status" value="1"/>
</dbReference>
<dbReference type="Proteomes" id="UP001320544">
    <property type="component" value="Chromosome"/>
</dbReference>
<accession>A0ABM7WGN3</accession>
<dbReference type="CDD" id="cd07377">
    <property type="entry name" value="WHTH_GntR"/>
    <property type="match status" value="1"/>
</dbReference>